<gene>
    <name evidence="1" type="ORF">LOAG_08852</name>
</gene>
<dbReference type="InParanoid" id="A0A1S0TT44"/>
<accession>A0A1S0TT44</accession>
<dbReference type="RefSeq" id="XP_003144430.1">
    <property type="nucleotide sequence ID" value="XM_003144382.1"/>
</dbReference>
<protein>
    <submittedName>
        <fullName evidence="1">Uncharacterized protein</fullName>
    </submittedName>
</protein>
<name>A0A1S0TT44_LOALO</name>
<proteinExistence type="predicted"/>
<evidence type="ECO:0000313" key="1">
    <source>
        <dbReference type="EMBL" id="EFO19641.1"/>
    </source>
</evidence>
<dbReference type="AlphaFoldDB" id="A0A1S0TT44"/>
<reference evidence="1" key="1">
    <citation type="submission" date="2012-04" db="EMBL/GenBank/DDBJ databases">
        <title>The Genome Sequence of Loa loa.</title>
        <authorList>
            <consortium name="The Broad Institute Genome Sequencing Platform"/>
            <consortium name="Broad Institute Genome Sequencing Center for Infectious Disease"/>
            <person name="Nutman T.B."/>
            <person name="Fink D.L."/>
            <person name="Russ C."/>
            <person name="Young S."/>
            <person name="Zeng Q."/>
            <person name="Gargeya S."/>
            <person name="Alvarado L."/>
            <person name="Berlin A."/>
            <person name="Chapman S.B."/>
            <person name="Chen Z."/>
            <person name="Freedman E."/>
            <person name="Gellesch M."/>
            <person name="Goldberg J."/>
            <person name="Griggs A."/>
            <person name="Gujja S."/>
            <person name="Heilman E.R."/>
            <person name="Heiman D."/>
            <person name="Howarth C."/>
            <person name="Mehta T."/>
            <person name="Neiman D."/>
            <person name="Pearson M."/>
            <person name="Roberts A."/>
            <person name="Saif S."/>
            <person name="Shea T."/>
            <person name="Shenoy N."/>
            <person name="Sisk P."/>
            <person name="Stolte C."/>
            <person name="Sykes S."/>
            <person name="White J."/>
            <person name="Yandava C."/>
            <person name="Haas B."/>
            <person name="Henn M.R."/>
            <person name="Nusbaum C."/>
            <person name="Birren B."/>
        </authorList>
    </citation>
    <scope>NUCLEOTIDE SEQUENCE [LARGE SCALE GENOMIC DNA]</scope>
</reference>
<organism evidence="1">
    <name type="scientific">Loa loa</name>
    <name type="common">Eye worm</name>
    <name type="synonym">Filaria loa</name>
    <dbReference type="NCBI Taxonomy" id="7209"/>
    <lineage>
        <taxon>Eukaryota</taxon>
        <taxon>Metazoa</taxon>
        <taxon>Ecdysozoa</taxon>
        <taxon>Nematoda</taxon>
        <taxon>Chromadorea</taxon>
        <taxon>Rhabditida</taxon>
        <taxon>Spirurina</taxon>
        <taxon>Spiruromorpha</taxon>
        <taxon>Filarioidea</taxon>
        <taxon>Onchocercidae</taxon>
        <taxon>Loa</taxon>
    </lineage>
</organism>
<dbReference type="CTD" id="9946280"/>
<dbReference type="KEGG" id="loa:LOAG_08852"/>
<dbReference type="EMBL" id="JH712285">
    <property type="protein sequence ID" value="EFO19641.1"/>
    <property type="molecule type" value="Genomic_DNA"/>
</dbReference>
<sequence length="114" mass="13123">MAIQLGCTKFKGKRDRKNCQAVTISTRCDAQYYKQVVPRCLNPPFMQHGALSYHIRLNSSGLDKYKYPSKAQIEAANDMRSICQHWTYVTAFSSNDLRKQRNSKDLKIISLADF</sequence>
<dbReference type="GeneID" id="9946280"/>